<evidence type="ECO:0000259" key="3">
    <source>
        <dbReference type="PROSITE" id="PS50977"/>
    </source>
</evidence>
<dbReference type="PROSITE" id="PS50977">
    <property type="entry name" value="HTH_TETR_2"/>
    <property type="match status" value="1"/>
</dbReference>
<dbReference type="Pfam" id="PF00440">
    <property type="entry name" value="TetR_N"/>
    <property type="match status" value="1"/>
</dbReference>
<evidence type="ECO:0000313" key="4">
    <source>
        <dbReference type="EMBL" id="SHI81428.1"/>
    </source>
</evidence>
<dbReference type="OrthoDB" id="881297at2"/>
<dbReference type="GO" id="GO:0003677">
    <property type="term" value="F:DNA binding"/>
    <property type="evidence" value="ECO:0007669"/>
    <property type="project" value="UniProtKB-UniRule"/>
</dbReference>
<organism evidence="4 5">
    <name type="scientific">Flavobacterium haoranii</name>
    <dbReference type="NCBI Taxonomy" id="683124"/>
    <lineage>
        <taxon>Bacteria</taxon>
        <taxon>Pseudomonadati</taxon>
        <taxon>Bacteroidota</taxon>
        <taxon>Flavobacteriia</taxon>
        <taxon>Flavobacteriales</taxon>
        <taxon>Flavobacteriaceae</taxon>
        <taxon>Flavobacterium</taxon>
    </lineage>
</organism>
<dbReference type="InterPro" id="IPR009057">
    <property type="entry name" value="Homeodomain-like_sf"/>
</dbReference>
<dbReference type="STRING" id="683124.SAMN05444337_0869"/>
<keyword evidence="5" id="KW-1185">Reference proteome</keyword>
<dbReference type="Proteomes" id="UP000184232">
    <property type="component" value="Unassembled WGS sequence"/>
</dbReference>
<name>A0A1M6E807_9FLAO</name>
<evidence type="ECO:0000256" key="1">
    <source>
        <dbReference type="ARBA" id="ARBA00023125"/>
    </source>
</evidence>
<accession>A0A1M6E807</accession>
<dbReference type="AlphaFoldDB" id="A0A1M6E807"/>
<sequence length="199" mass="23470">MEESKRKFIVNEALSYFLKYGVKSFTMDDIAEKLCVSKKTLYALFTNKETLLFETVDELWKNFLVEVQVINEVEELNPLQKIIKIYTFSIRTIKSIDPVFIQSLQKYQNKVMKSFLSNREHFSKGIIKPLLIEAQEKGFIEANLDIDFFIEVNFENVDKRIWYEKIISQHSETEIVNYLITYRLKGIATNPNLVLLTTF</sequence>
<protein>
    <submittedName>
        <fullName evidence="4">Transcriptional regulator, TetR family</fullName>
    </submittedName>
</protein>
<dbReference type="SUPFAM" id="SSF46689">
    <property type="entry name" value="Homeodomain-like"/>
    <property type="match status" value="1"/>
</dbReference>
<keyword evidence="1 2" id="KW-0238">DNA-binding</keyword>
<evidence type="ECO:0000256" key="2">
    <source>
        <dbReference type="PROSITE-ProRule" id="PRU00335"/>
    </source>
</evidence>
<proteinExistence type="predicted"/>
<dbReference type="EMBL" id="FQZH01000001">
    <property type="protein sequence ID" value="SHI81428.1"/>
    <property type="molecule type" value="Genomic_DNA"/>
</dbReference>
<reference evidence="5" key="1">
    <citation type="submission" date="2016-11" db="EMBL/GenBank/DDBJ databases">
        <authorList>
            <person name="Varghese N."/>
            <person name="Submissions S."/>
        </authorList>
    </citation>
    <scope>NUCLEOTIDE SEQUENCE [LARGE SCALE GENOMIC DNA]</scope>
    <source>
        <strain evidence="5">DSM 22807</strain>
    </source>
</reference>
<gene>
    <name evidence="4" type="ORF">SAMN05444337_0869</name>
</gene>
<dbReference type="Gene3D" id="1.10.357.10">
    <property type="entry name" value="Tetracycline Repressor, domain 2"/>
    <property type="match status" value="1"/>
</dbReference>
<dbReference type="InterPro" id="IPR001647">
    <property type="entry name" value="HTH_TetR"/>
</dbReference>
<feature type="DNA-binding region" description="H-T-H motif" evidence="2">
    <location>
        <begin position="26"/>
        <end position="45"/>
    </location>
</feature>
<evidence type="ECO:0000313" key="5">
    <source>
        <dbReference type="Proteomes" id="UP000184232"/>
    </source>
</evidence>
<dbReference type="RefSeq" id="WP_072782047.1">
    <property type="nucleotide sequence ID" value="NZ_CP045292.1"/>
</dbReference>
<feature type="domain" description="HTH tetR-type" evidence="3">
    <location>
        <begin position="3"/>
        <end position="63"/>
    </location>
</feature>